<dbReference type="STRING" id="1336337.A0A3N4J5Q0"/>
<evidence type="ECO:0008006" key="3">
    <source>
        <dbReference type="Google" id="ProtNLM"/>
    </source>
</evidence>
<feature type="non-terminal residue" evidence="1">
    <location>
        <position position="1"/>
    </location>
</feature>
<gene>
    <name evidence="1" type="ORF">L873DRAFT_1710039</name>
</gene>
<dbReference type="AlphaFoldDB" id="A0A3N4J5Q0"/>
<organism evidence="1 2">
    <name type="scientific">Choiromyces venosus 120613-1</name>
    <dbReference type="NCBI Taxonomy" id="1336337"/>
    <lineage>
        <taxon>Eukaryota</taxon>
        <taxon>Fungi</taxon>
        <taxon>Dikarya</taxon>
        <taxon>Ascomycota</taxon>
        <taxon>Pezizomycotina</taxon>
        <taxon>Pezizomycetes</taxon>
        <taxon>Pezizales</taxon>
        <taxon>Tuberaceae</taxon>
        <taxon>Choiromyces</taxon>
    </lineage>
</organism>
<dbReference type="OrthoDB" id="2283549at2759"/>
<evidence type="ECO:0000313" key="2">
    <source>
        <dbReference type="Proteomes" id="UP000276215"/>
    </source>
</evidence>
<sequence>IEWGFGKVSQLYEFTSYKPGLKYGPSPVGNYYCVAIFLTNCHTCYYDSNTSIYFKYVPSTIYDYLNI</sequence>
<dbReference type="EMBL" id="ML120473">
    <property type="protein sequence ID" value="RPA92408.1"/>
    <property type="molecule type" value="Genomic_DNA"/>
</dbReference>
<dbReference type="Proteomes" id="UP000276215">
    <property type="component" value="Unassembled WGS sequence"/>
</dbReference>
<proteinExistence type="predicted"/>
<evidence type="ECO:0000313" key="1">
    <source>
        <dbReference type="EMBL" id="RPA92408.1"/>
    </source>
</evidence>
<accession>A0A3N4J5Q0</accession>
<protein>
    <recommendedName>
        <fullName evidence="3">DDE Tnp4 domain-containing protein</fullName>
    </recommendedName>
</protein>
<keyword evidence="2" id="KW-1185">Reference proteome</keyword>
<reference evidence="1 2" key="1">
    <citation type="journal article" date="2018" name="Nat. Ecol. Evol.">
        <title>Pezizomycetes genomes reveal the molecular basis of ectomycorrhizal truffle lifestyle.</title>
        <authorList>
            <person name="Murat C."/>
            <person name="Payen T."/>
            <person name="Noel B."/>
            <person name="Kuo A."/>
            <person name="Morin E."/>
            <person name="Chen J."/>
            <person name="Kohler A."/>
            <person name="Krizsan K."/>
            <person name="Balestrini R."/>
            <person name="Da Silva C."/>
            <person name="Montanini B."/>
            <person name="Hainaut M."/>
            <person name="Levati E."/>
            <person name="Barry K.W."/>
            <person name="Belfiori B."/>
            <person name="Cichocki N."/>
            <person name="Clum A."/>
            <person name="Dockter R.B."/>
            <person name="Fauchery L."/>
            <person name="Guy J."/>
            <person name="Iotti M."/>
            <person name="Le Tacon F."/>
            <person name="Lindquist E.A."/>
            <person name="Lipzen A."/>
            <person name="Malagnac F."/>
            <person name="Mello A."/>
            <person name="Molinier V."/>
            <person name="Miyauchi S."/>
            <person name="Poulain J."/>
            <person name="Riccioni C."/>
            <person name="Rubini A."/>
            <person name="Sitrit Y."/>
            <person name="Splivallo R."/>
            <person name="Traeger S."/>
            <person name="Wang M."/>
            <person name="Zifcakova L."/>
            <person name="Wipf D."/>
            <person name="Zambonelli A."/>
            <person name="Paolocci F."/>
            <person name="Nowrousian M."/>
            <person name="Ottonello S."/>
            <person name="Baldrian P."/>
            <person name="Spatafora J.W."/>
            <person name="Henrissat B."/>
            <person name="Nagy L.G."/>
            <person name="Aury J.M."/>
            <person name="Wincker P."/>
            <person name="Grigoriev I.V."/>
            <person name="Bonfante P."/>
            <person name="Martin F.M."/>
        </authorList>
    </citation>
    <scope>NUCLEOTIDE SEQUENCE [LARGE SCALE GENOMIC DNA]</scope>
    <source>
        <strain evidence="1 2">120613-1</strain>
    </source>
</reference>
<name>A0A3N4J5Q0_9PEZI</name>